<accession>A0AAN1UFW7</accession>
<sequence length="203" mass="23712">MNKYALFLIASTLSNHAYASRIDELNVYIPHIDMMLNEYKFNVPLTECLDHESYSYDGNSLTSCIWFPSLDRKNSKIYSSSPWGFFSAHFTNNRLHKYSMKSFNANLSDFNSLKDVYADKYGTPHFHETGFKDNQYKELYIWYYQKPTMYNDKPVSISIGFNSKLGEENINATVSILADKLFNDSPKKITSKLIDLYRNEIFN</sequence>
<dbReference type="Proteomes" id="UP000263418">
    <property type="component" value="Chromosome 3"/>
</dbReference>
<reference evidence="1 2" key="1">
    <citation type="submission" date="2017-03" db="EMBL/GenBank/DDBJ databases">
        <title>Complete Genome Sequence of Vibrio vulnificus FORC_053.</title>
        <authorList>
            <consortium name="Food-borne Pathogen Omics Research Center"/>
            <person name="Chung H.Y."/>
            <person name="Na E.J."/>
            <person name="Song J.S."/>
            <person name="Kim H."/>
            <person name="Lee J.-H."/>
            <person name="Ryu S."/>
            <person name="Choi S.H."/>
        </authorList>
    </citation>
    <scope>NUCLEOTIDE SEQUENCE [LARGE SCALE GENOMIC DNA]</scope>
    <source>
        <strain evidence="1 2">FORC_053</strain>
    </source>
</reference>
<evidence type="ECO:0000313" key="1">
    <source>
        <dbReference type="EMBL" id="AXX63927.1"/>
    </source>
</evidence>
<protein>
    <submittedName>
        <fullName evidence="1">Uncharacterized protein</fullName>
    </submittedName>
</protein>
<gene>
    <name evidence="1" type="ORF">FORC53_5588</name>
</gene>
<dbReference type="RefSeq" id="WP_118895487.1">
    <property type="nucleotide sequence ID" value="NZ_CP019292.1"/>
</dbReference>
<organism evidence="1 2">
    <name type="scientific">Vibrio vulnificus</name>
    <dbReference type="NCBI Taxonomy" id="672"/>
    <lineage>
        <taxon>Bacteria</taxon>
        <taxon>Pseudomonadati</taxon>
        <taxon>Pseudomonadota</taxon>
        <taxon>Gammaproteobacteria</taxon>
        <taxon>Vibrionales</taxon>
        <taxon>Vibrionaceae</taxon>
        <taxon>Vibrio</taxon>
    </lineage>
</organism>
<proteinExistence type="predicted"/>
<name>A0AAN1UFW7_VIBVL</name>
<dbReference type="EMBL" id="CP019292">
    <property type="protein sequence ID" value="AXX63927.1"/>
    <property type="molecule type" value="Genomic_DNA"/>
</dbReference>
<evidence type="ECO:0000313" key="2">
    <source>
        <dbReference type="Proteomes" id="UP000263418"/>
    </source>
</evidence>
<dbReference type="AlphaFoldDB" id="A0AAN1UFW7"/>